<evidence type="ECO:0000313" key="2">
    <source>
        <dbReference type="EMBL" id="PYH94219.1"/>
    </source>
</evidence>
<protein>
    <submittedName>
        <fullName evidence="2">Uncharacterized protein</fullName>
    </submittedName>
</protein>
<gene>
    <name evidence="2" type="ORF">BO71DRAFT_399092</name>
</gene>
<evidence type="ECO:0000313" key="3">
    <source>
        <dbReference type="Proteomes" id="UP000247810"/>
    </source>
</evidence>
<dbReference type="VEuPathDB" id="FungiDB:BO71DRAFT_399092"/>
<organism evidence="2 3">
    <name type="scientific">Aspergillus ellipticus CBS 707.79</name>
    <dbReference type="NCBI Taxonomy" id="1448320"/>
    <lineage>
        <taxon>Eukaryota</taxon>
        <taxon>Fungi</taxon>
        <taxon>Dikarya</taxon>
        <taxon>Ascomycota</taxon>
        <taxon>Pezizomycotina</taxon>
        <taxon>Eurotiomycetes</taxon>
        <taxon>Eurotiomycetidae</taxon>
        <taxon>Eurotiales</taxon>
        <taxon>Aspergillaceae</taxon>
        <taxon>Aspergillus</taxon>
        <taxon>Aspergillus subgen. Circumdati</taxon>
    </lineage>
</organism>
<keyword evidence="1" id="KW-0732">Signal</keyword>
<dbReference type="Proteomes" id="UP000247810">
    <property type="component" value="Unassembled WGS sequence"/>
</dbReference>
<sequence length="51" mass="5467">MPSPVCLLGIHCMCTVPACLACPAGMYISCGLQWQIGARPLDSLRFPSLPF</sequence>
<reference evidence="2 3" key="1">
    <citation type="submission" date="2018-02" db="EMBL/GenBank/DDBJ databases">
        <title>The genomes of Aspergillus section Nigri reveals drivers in fungal speciation.</title>
        <authorList>
            <consortium name="DOE Joint Genome Institute"/>
            <person name="Vesth T.C."/>
            <person name="Nybo J."/>
            <person name="Theobald S."/>
            <person name="Brandl J."/>
            <person name="Frisvad J.C."/>
            <person name="Nielsen K.F."/>
            <person name="Lyhne E.K."/>
            <person name="Kogle M.E."/>
            <person name="Kuo A."/>
            <person name="Riley R."/>
            <person name="Clum A."/>
            <person name="Nolan M."/>
            <person name="Lipzen A."/>
            <person name="Salamov A."/>
            <person name="Henrissat B."/>
            <person name="Wiebenga A."/>
            <person name="De vries R.P."/>
            <person name="Grigoriev I.V."/>
            <person name="Mortensen U.H."/>
            <person name="Andersen M.R."/>
            <person name="Baker S.E."/>
        </authorList>
    </citation>
    <scope>NUCLEOTIDE SEQUENCE [LARGE SCALE GENOMIC DNA]</scope>
    <source>
        <strain evidence="2 3">CBS 707.79</strain>
    </source>
</reference>
<evidence type="ECO:0000256" key="1">
    <source>
        <dbReference type="SAM" id="SignalP"/>
    </source>
</evidence>
<dbReference type="AlphaFoldDB" id="A0A319DA45"/>
<dbReference type="EMBL" id="KZ825876">
    <property type="protein sequence ID" value="PYH94219.1"/>
    <property type="molecule type" value="Genomic_DNA"/>
</dbReference>
<keyword evidence="3" id="KW-1185">Reference proteome</keyword>
<feature type="chain" id="PRO_5016433994" evidence="1">
    <location>
        <begin position="22"/>
        <end position="51"/>
    </location>
</feature>
<name>A0A319DA45_9EURO</name>
<feature type="signal peptide" evidence="1">
    <location>
        <begin position="1"/>
        <end position="21"/>
    </location>
</feature>
<accession>A0A319DA45</accession>
<proteinExistence type="predicted"/>